<dbReference type="EMBL" id="BMMS01000015">
    <property type="protein sequence ID" value="GGO90725.1"/>
    <property type="molecule type" value="Genomic_DNA"/>
</dbReference>
<comment type="caution">
    <text evidence="2">The sequence shown here is derived from an EMBL/GenBank/DDBJ whole genome shotgun (WGS) entry which is preliminary data.</text>
</comment>
<keyword evidence="3" id="KW-1185">Reference proteome</keyword>
<sequence>MLTAIKEESVPLPAVRAGSAAAVGDGDVDALALTAGELMRAAFGLVGQAQAHPVPREQDPAGCGPWTPSVVLPRGT</sequence>
<reference evidence="2" key="1">
    <citation type="journal article" date="2014" name="Int. J. Syst. Evol. Microbiol.">
        <title>Complete genome sequence of Corynebacterium casei LMG S-19264T (=DSM 44701T), isolated from a smear-ripened cheese.</title>
        <authorList>
            <consortium name="US DOE Joint Genome Institute (JGI-PGF)"/>
            <person name="Walter F."/>
            <person name="Albersmeier A."/>
            <person name="Kalinowski J."/>
            <person name="Ruckert C."/>
        </authorList>
    </citation>
    <scope>NUCLEOTIDE SEQUENCE</scope>
    <source>
        <strain evidence="2">CGMCC 4.7201</strain>
    </source>
</reference>
<gene>
    <name evidence="2" type="ORF">GCM10012280_36910</name>
</gene>
<accession>A0A918DZP3</accession>
<feature type="region of interest" description="Disordered" evidence="1">
    <location>
        <begin position="53"/>
        <end position="76"/>
    </location>
</feature>
<protein>
    <submittedName>
        <fullName evidence="2">Uncharacterized protein</fullName>
    </submittedName>
</protein>
<evidence type="ECO:0000313" key="2">
    <source>
        <dbReference type="EMBL" id="GGO90725.1"/>
    </source>
</evidence>
<evidence type="ECO:0000313" key="3">
    <source>
        <dbReference type="Proteomes" id="UP000641932"/>
    </source>
</evidence>
<dbReference type="AlphaFoldDB" id="A0A918DZP3"/>
<proteinExistence type="predicted"/>
<reference evidence="2" key="2">
    <citation type="submission" date="2020-09" db="EMBL/GenBank/DDBJ databases">
        <authorList>
            <person name="Sun Q."/>
            <person name="Zhou Y."/>
        </authorList>
    </citation>
    <scope>NUCLEOTIDE SEQUENCE</scope>
    <source>
        <strain evidence="2">CGMCC 4.7201</strain>
    </source>
</reference>
<organism evidence="2 3">
    <name type="scientific">Wenjunlia tyrosinilytica</name>
    <dbReference type="NCBI Taxonomy" id="1544741"/>
    <lineage>
        <taxon>Bacteria</taxon>
        <taxon>Bacillati</taxon>
        <taxon>Actinomycetota</taxon>
        <taxon>Actinomycetes</taxon>
        <taxon>Kitasatosporales</taxon>
        <taxon>Streptomycetaceae</taxon>
        <taxon>Wenjunlia</taxon>
    </lineage>
</organism>
<dbReference type="Proteomes" id="UP000641932">
    <property type="component" value="Unassembled WGS sequence"/>
</dbReference>
<evidence type="ECO:0000256" key="1">
    <source>
        <dbReference type="SAM" id="MobiDB-lite"/>
    </source>
</evidence>
<name>A0A918DZP3_9ACTN</name>